<feature type="transmembrane region" description="Helical" evidence="1">
    <location>
        <begin position="303"/>
        <end position="319"/>
    </location>
</feature>
<feature type="transmembrane region" description="Helical" evidence="1">
    <location>
        <begin position="247"/>
        <end position="265"/>
    </location>
</feature>
<organism evidence="2 3">
    <name type="scientific">Candidatus Gallionella acididurans</name>
    <dbReference type="NCBI Taxonomy" id="1796491"/>
    <lineage>
        <taxon>Bacteria</taxon>
        <taxon>Pseudomonadati</taxon>
        <taxon>Pseudomonadota</taxon>
        <taxon>Betaproteobacteria</taxon>
        <taxon>Nitrosomonadales</taxon>
        <taxon>Gallionellaceae</taxon>
        <taxon>Gallionella</taxon>
    </lineage>
</organism>
<evidence type="ECO:0008006" key="4">
    <source>
        <dbReference type="Google" id="ProtNLM"/>
    </source>
</evidence>
<evidence type="ECO:0000313" key="2">
    <source>
        <dbReference type="EMBL" id="KXS32751.1"/>
    </source>
</evidence>
<feature type="transmembrane region" description="Helical" evidence="1">
    <location>
        <begin position="85"/>
        <end position="116"/>
    </location>
</feature>
<name>A0A139BUV2_9PROT</name>
<dbReference type="Proteomes" id="UP000070578">
    <property type="component" value="Unassembled WGS sequence"/>
</dbReference>
<comment type="caution">
    <text evidence="2">The sequence shown here is derived from an EMBL/GenBank/DDBJ whole genome shotgun (WGS) entry which is preliminary data.</text>
</comment>
<feature type="transmembrane region" description="Helical" evidence="1">
    <location>
        <begin position="47"/>
        <end position="73"/>
    </location>
</feature>
<gene>
    <name evidence="2" type="ORF">AWT59_1147</name>
</gene>
<keyword evidence="1" id="KW-0812">Transmembrane</keyword>
<evidence type="ECO:0000256" key="1">
    <source>
        <dbReference type="SAM" id="Phobius"/>
    </source>
</evidence>
<evidence type="ECO:0000313" key="3">
    <source>
        <dbReference type="Proteomes" id="UP000070578"/>
    </source>
</evidence>
<keyword evidence="1" id="KW-1133">Transmembrane helix</keyword>
<dbReference type="EMBL" id="LSLI01000020">
    <property type="protein sequence ID" value="KXS32751.1"/>
    <property type="molecule type" value="Genomic_DNA"/>
</dbReference>
<reference evidence="2 3" key="2">
    <citation type="submission" date="2016-03" db="EMBL/GenBank/DDBJ databases">
        <title>New uncultured bacterium of the family Gallionellaceae from acid mine drainage: description and reconstruction of genome based on metagenomic analysis of microbial community.</title>
        <authorList>
            <person name="Kadnikov V."/>
            <person name="Ivasenko D."/>
            <person name="Beletsky A."/>
            <person name="Mardanov A."/>
            <person name="Danilova E."/>
            <person name="Pimenov N."/>
            <person name="Karnachuk O."/>
            <person name="Ravin N."/>
        </authorList>
    </citation>
    <scope>NUCLEOTIDE SEQUENCE [LARGE SCALE GENOMIC DNA]</scope>
    <source>
        <strain evidence="2">ShG14-8</strain>
    </source>
</reference>
<dbReference type="AlphaFoldDB" id="A0A139BUV2"/>
<proteinExistence type="predicted"/>
<feature type="transmembrane region" description="Helical" evidence="1">
    <location>
        <begin position="271"/>
        <end position="291"/>
    </location>
</feature>
<reference evidence="2 3" key="1">
    <citation type="submission" date="2016-02" db="EMBL/GenBank/DDBJ databases">
        <authorList>
            <person name="Wen L."/>
            <person name="He K."/>
            <person name="Yang H."/>
        </authorList>
    </citation>
    <scope>NUCLEOTIDE SEQUENCE [LARGE SCALE GENOMIC DNA]</scope>
    <source>
        <strain evidence="2">ShG14-8</strain>
    </source>
</reference>
<accession>A0A139BUV2</accession>
<feature type="transmembrane region" description="Helical" evidence="1">
    <location>
        <begin position="218"/>
        <end position="240"/>
    </location>
</feature>
<sequence>MNKSPYGIDEGAARALLLVWSVTDDVVSPIVTLGLPDFRAFFFAPVGYLWVGNIVAAKIFTLFVMSGAVWATYRWREHSGNAESALLASGLLLICPLLIDQIDTISVVPYLLFVFALGAWADQKYRESPQAFGGMYFSQILLCLVSVTLHPAGLAYPLALLWGWHKNPSDAKHKNYFFGGIIFVVLLALLLTLGWNNIEWFSNPMRSLSGLLSGSSSARNIGVFGWISGAGILGILLLVIWKQAGNLWADIFGRTLLIAIIAGTLTGDQTWSIIALTVCLYWGLPLLLPASTNTSGGFWGQRGIAMSLFFILSTTFMLADKANYQTVLDGYLSPRDNLIKTLAEDRGSFLGSEPGQGPSVSKQPVRVASQWPGLTMLACRCDALPLPPPAKDSDDLLAMLRGVNYLIFDPRDPKNISLARNLATMDAGKVETVALQQGGVIVAIKSSVPGQKP</sequence>
<feature type="transmembrane region" description="Helical" evidence="1">
    <location>
        <begin position="176"/>
        <end position="198"/>
    </location>
</feature>
<protein>
    <recommendedName>
        <fullName evidence="4">Glycosyltransferase RgtA/B/C/D-like domain-containing protein</fullName>
    </recommendedName>
</protein>
<feature type="transmembrane region" description="Helical" evidence="1">
    <location>
        <begin position="136"/>
        <end position="164"/>
    </location>
</feature>
<keyword evidence="1" id="KW-0472">Membrane</keyword>